<evidence type="ECO:0000313" key="2">
    <source>
        <dbReference type="EnsemblMetazoa" id="BGLB033608-PA"/>
    </source>
</evidence>
<proteinExistence type="predicted"/>
<dbReference type="RefSeq" id="XP_013091364.2">
    <property type="nucleotide sequence ID" value="XM_013235910.2"/>
</dbReference>
<keyword evidence="1" id="KW-0732">Signal</keyword>
<organism evidence="2 3">
    <name type="scientific">Biomphalaria glabrata</name>
    <name type="common">Bloodfluke planorb</name>
    <name type="synonym">Freshwater snail</name>
    <dbReference type="NCBI Taxonomy" id="6526"/>
    <lineage>
        <taxon>Eukaryota</taxon>
        <taxon>Metazoa</taxon>
        <taxon>Spiralia</taxon>
        <taxon>Lophotrochozoa</taxon>
        <taxon>Mollusca</taxon>
        <taxon>Gastropoda</taxon>
        <taxon>Heterobranchia</taxon>
        <taxon>Euthyneura</taxon>
        <taxon>Panpulmonata</taxon>
        <taxon>Hygrophila</taxon>
        <taxon>Lymnaeoidea</taxon>
        <taxon>Planorbidae</taxon>
        <taxon>Biomphalaria</taxon>
    </lineage>
</organism>
<dbReference type="EnsemblMetazoa" id="BGLB033608-RB">
    <property type="protein sequence ID" value="BGLB033608-PB"/>
    <property type="gene ID" value="BGLB033608"/>
</dbReference>
<feature type="chain" id="PRO_5014285129" description="Lysine-specific metallo-endopeptidase domain-containing protein" evidence="1">
    <location>
        <begin position="23"/>
        <end position="311"/>
    </location>
</feature>
<evidence type="ECO:0000256" key="1">
    <source>
        <dbReference type="SAM" id="SignalP"/>
    </source>
</evidence>
<feature type="signal peptide" evidence="1">
    <location>
        <begin position="1"/>
        <end position="22"/>
    </location>
</feature>
<dbReference type="SUPFAM" id="SSF55486">
    <property type="entry name" value="Metalloproteases ('zincins'), catalytic domain"/>
    <property type="match status" value="1"/>
</dbReference>
<protein>
    <recommendedName>
        <fullName evidence="4">Lysine-specific metallo-endopeptidase domain-containing protein</fullName>
    </recommendedName>
</protein>
<dbReference type="KEGG" id="bgt:106074998"/>
<dbReference type="Proteomes" id="UP000076420">
    <property type="component" value="Unassembled WGS sequence"/>
</dbReference>
<dbReference type="OrthoDB" id="6132182at2759"/>
<dbReference type="VEuPathDB" id="VectorBase:BGLB033608"/>
<reference evidence="2" key="1">
    <citation type="submission" date="2020-05" db="UniProtKB">
        <authorList>
            <consortium name="EnsemblMetazoa"/>
        </authorList>
    </citation>
    <scope>IDENTIFICATION</scope>
    <source>
        <strain evidence="2">BB02</strain>
    </source>
</reference>
<dbReference type="AlphaFoldDB" id="A0A2C9LQE9"/>
<evidence type="ECO:0008006" key="4">
    <source>
        <dbReference type="Google" id="ProtNLM"/>
    </source>
</evidence>
<dbReference type="EnsemblMetazoa" id="BGLB033608-RA">
    <property type="protein sequence ID" value="BGLB033608-PA"/>
    <property type="gene ID" value="BGLB033608"/>
</dbReference>
<dbReference type="VEuPathDB" id="VectorBase:BGLAX_043391"/>
<sequence length="311" mass="33910">MPNTLTIILATHVLYISGSVSAAASIDHDPSHNAFRVRSGEQLPGFKYIYLAEDGHISSTFNHSIVQLEIAGSPLCSELALRVAADDLIKMTRHMPRHIFENVASKSTVGIFSAQEKIIVFPEYAHFANGDCGSSCLGPCSHTCSSDGRKYETIAGLGGKRAAILEDNVLCTSRDPYYHYLSVLVHEFTHTIHAYGLEPATRHNITVAYHHALQSHIWATGSYAMSNEREYLAVATTVFFGVNRNGSQNSGGMNTCGGALCHTEQDGRRHLQEKDPMLFDILSYVFTDNNADVTSQLTTCPAVGFDPSIVG</sequence>
<name>A0A2C9LQE9_BIOGL</name>
<evidence type="ECO:0000313" key="3">
    <source>
        <dbReference type="Proteomes" id="UP000076420"/>
    </source>
</evidence>
<gene>
    <name evidence="2" type="primary">106074998</name>
</gene>
<accession>A0A2C9LQE9</accession>